<dbReference type="AlphaFoldDB" id="A0A1A6XPF2"/>
<dbReference type="Proteomes" id="UP000092256">
    <property type="component" value="Unassembled WGS sequence"/>
</dbReference>
<reference evidence="1 2" key="1">
    <citation type="submission" date="2016-05" db="EMBL/GenBank/DDBJ databases">
        <title>Draft Genome Sequences of Stenotrophomonas maltophilia Strains Sm32COP, Sm41DVV, Sm46PAILV, SmF3, SmF22, SmSOFb1 and SmCVFa1, Isolated from Different Manures, in France.</title>
        <authorList>
            <person name="Nazaret S."/>
            <person name="Bodilis J."/>
        </authorList>
    </citation>
    <scope>NUCLEOTIDE SEQUENCE [LARGE SCALE GENOMIC DNA]</scope>
    <source>
        <strain evidence="1 2">Sm46PAILV</strain>
    </source>
</reference>
<evidence type="ECO:0000313" key="1">
    <source>
        <dbReference type="EMBL" id="OBU65392.1"/>
    </source>
</evidence>
<sequence length="77" mass="8856">MWTLYLNDDFDEGETQLLFQGRKIVLRTASLLIALIAFTHTQRGYWPQGGDKFIATSWILFQSAQKLLGSNAVQQYM</sequence>
<gene>
    <name evidence="1" type="ORF">A9K58_15065</name>
</gene>
<name>A0A1A6XPF2_STEMA</name>
<protein>
    <submittedName>
        <fullName evidence="1">Uncharacterized protein</fullName>
    </submittedName>
</protein>
<accession>A0A1A6XPF2</accession>
<evidence type="ECO:0000313" key="2">
    <source>
        <dbReference type="Proteomes" id="UP000092256"/>
    </source>
</evidence>
<organism evidence="1 2">
    <name type="scientific">Stenotrophomonas maltophilia</name>
    <name type="common">Pseudomonas maltophilia</name>
    <name type="synonym">Xanthomonas maltophilia</name>
    <dbReference type="NCBI Taxonomy" id="40324"/>
    <lineage>
        <taxon>Bacteria</taxon>
        <taxon>Pseudomonadati</taxon>
        <taxon>Pseudomonadota</taxon>
        <taxon>Gammaproteobacteria</taxon>
        <taxon>Lysobacterales</taxon>
        <taxon>Lysobacteraceae</taxon>
        <taxon>Stenotrophomonas</taxon>
        <taxon>Stenotrophomonas maltophilia group</taxon>
    </lineage>
</organism>
<proteinExistence type="predicted"/>
<comment type="caution">
    <text evidence="1">The sequence shown here is derived from an EMBL/GenBank/DDBJ whole genome shotgun (WGS) entry which is preliminary data.</text>
</comment>
<dbReference type="EMBL" id="LYVJ01000011">
    <property type="protein sequence ID" value="OBU65392.1"/>
    <property type="molecule type" value="Genomic_DNA"/>
</dbReference>